<accession>A0A926FKI1</accession>
<gene>
    <name evidence="1" type="ORF">H2136_20765</name>
</gene>
<dbReference type="AlphaFoldDB" id="A0A926FKI1"/>
<proteinExistence type="predicted"/>
<sequence>MADNDRYVPEHGNKGVHKACEAAAILKTKVLVPQFSMTEGEPTDGDDLYLLGDR</sequence>
<evidence type="ECO:0000313" key="1">
    <source>
        <dbReference type="EMBL" id="MBC8674374.1"/>
    </source>
</evidence>
<name>A0A926FKI1_AERHY</name>
<protein>
    <submittedName>
        <fullName evidence="1">Uncharacterized protein</fullName>
    </submittedName>
</protein>
<comment type="caution">
    <text evidence="1">The sequence shown here is derived from an EMBL/GenBank/DDBJ whole genome shotgun (WGS) entry which is preliminary data.</text>
</comment>
<reference evidence="1" key="1">
    <citation type="submission" date="2020-07" db="EMBL/GenBank/DDBJ databases">
        <title>Carbapenem Resistant Aeromonas hydrophila Carrying blacphA7 Isolated from Two Solid Organ Transplant Patients.</title>
        <authorList>
            <person name="Hilt E."/>
            <person name="Fitzwater S.P."/>
            <person name="Ward K."/>
            <person name="De St Maurice A."/>
            <person name="Chandrasekaran S."/>
            <person name="Garner O.B."/>
            <person name="Yang S."/>
        </authorList>
    </citation>
    <scope>NUCLEOTIDE SEQUENCE</scope>
    <source>
        <strain evidence="1">B-1</strain>
    </source>
</reference>
<organism evidence="1">
    <name type="scientific">Aeromonas hydrophila</name>
    <dbReference type="NCBI Taxonomy" id="644"/>
    <lineage>
        <taxon>Bacteria</taxon>
        <taxon>Pseudomonadati</taxon>
        <taxon>Pseudomonadota</taxon>
        <taxon>Gammaproteobacteria</taxon>
        <taxon>Aeromonadales</taxon>
        <taxon>Aeromonadaceae</taxon>
        <taxon>Aeromonas</taxon>
    </lineage>
</organism>
<dbReference type="EMBL" id="JACLAN010000014">
    <property type="protein sequence ID" value="MBC8674374.1"/>
    <property type="molecule type" value="Genomic_DNA"/>
</dbReference>